<reference evidence="2 3" key="1">
    <citation type="submission" date="2013-02" db="EMBL/GenBank/DDBJ databases">
        <authorList>
            <person name="Fiebig A."/>
            <person name="Goeker M."/>
            <person name="Klenk H.-P.P."/>
        </authorList>
    </citation>
    <scope>NUCLEOTIDE SEQUENCE [LARGE SCALE GENOMIC DNA]</scope>
    <source>
        <strain evidence="2 3">DSM 19309</strain>
    </source>
</reference>
<keyword evidence="3" id="KW-1185">Reference proteome</keyword>
<gene>
    <name evidence="2" type="ORF">Rumeso_01898</name>
</gene>
<comment type="caution">
    <text evidence="2">The sequence shown here is derived from an EMBL/GenBank/DDBJ whole genome shotgun (WGS) entry which is preliminary data.</text>
</comment>
<dbReference type="HOGENOM" id="CLU_1093650_0_0_5"/>
<feature type="compositionally biased region" description="Basic residues" evidence="1">
    <location>
        <begin position="222"/>
        <end position="234"/>
    </location>
</feature>
<evidence type="ECO:0000313" key="2">
    <source>
        <dbReference type="EMBL" id="EYD76477.1"/>
    </source>
</evidence>
<evidence type="ECO:0000256" key="1">
    <source>
        <dbReference type="SAM" id="MobiDB-lite"/>
    </source>
</evidence>
<dbReference type="AlphaFoldDB" id="A0A017HPR3"/>
<protein>
    <submittedName>
        <fullName evidence="2">Uncharacterized protein</fullName>
    </submittedName>
</protein>
<dbReference type="Proteomes" id="UP000019666">
    <property type="component" value="Unassembled WGS sequence"/>
</dbReference>
<feature type="compositionally biased region" description="Low complexity" evidence="1">
    <location>
        <begin position="53"/>
        <end position="64"/>
    </location>
</feature>
<organism evidence="2 3">
    <name type="scientific">Rubellimicrobium mesophilum DSM 19309</name>
    <dbReference type="NCBI Taxonomy" id="442562"/>
    <lineage>
        <taxon>Bacteria</taxon>
        <taxon>Pseudomonadati</taxon>
        <taxon>Pseudomonadota</taxon>
        <taxon>Alphaproteobacteria</taxon>
        <taxon>Rhodobacterales</taxon>
        <taxon>Roseobacteraceae</taxon>
        <taxon>Rubellimicrobium</taxon>
    </lineage>
</organism>
<dbReference type="STRING" id="442562.Rumeso_01898"/>
<feature type="compositionally biased region" description="Basic residues" evidence="1">
    <location>
        <begin position="1"/>
        <end position="12"/>
    </location>
</feature>
<accession>A0A017HPR3</accession>
<evidence type="ECO:0000313" key="3">
    <source>
        <dbReference type="Proteomes" id="UP000019666"/>
    </source>
</evidence>
<name>A0A017HPR3_9RHOB</name>
<feature type="region of interest" description="Disordered" evidence="1">
    <location>
        <begin position="1"/>
        <end position="254"/>
    </location>
</feature>
<dbReference type="EMBL" id="AOSK01000043">
    <property type="protein sequence ID" value="EYD76477.1"/>
    <property type="molecule type" value="Genomic_DNA"/>
</dbReference>
<proteinExistence type="predicted"/>
<sequence length="254" mass="26469">MSPRRARARAHRAGGPDSAPGPVSAGTPPTGRRNTLPGQLPLWHQPLTPGVLRRPTPQRTPRSPFVNPTPAPWTARTGASLRRALPPAPDHPRPQGHASGCRPDGRRRGGLHPRTLAQGRSAALRGSRPTVRPGAACGTLLSRSRKGTSGLGLHGPCSLRDQACRRPTGRCPCPSRDAAGRRKDPAAACRSTPSAPWTGNPGAALGYDRGAHAPAASVTARAGRRRHASPRGRPPRLSPSAATGHNSIVHDGSA</sequence>